<feature type="transmembrane region" description="Helical" evidence="7">
    <location>
        <begin position="383"/>
        <end position="403"/>
    </location>
</feature>
<feature type="transmembrane region" description="Helical" evidence="7">
    <location>
        <begin position="21"/>
        <end position="44"/>
    </location>
</feature>
<keyword evidence="11" id="KW-1185">Reference proteome</keyword>
<organism evidence="10 11">
    <name type="scientific">Spirochaeta africana (strain ATCC 700263 / DSM 8902 / Z-7692)</name>
    <dbReference type="NCBI Taxonomy" id="889378"/>
    <lineage>
        <taxon>Bacteria</taxon>
        <taxon>Pseudomonadati</taxon>
        <taxon>Spirochaetota</taxon>
        <taxon>Spirochaetia</taxon>
        <taxon>Spirochaetales</taxon>
        <taxon>Spirochaetaceae</taxon>
        <taxon>Spirochaeta</taxon>
    </lineage>
</organism>
<dbReference type="RefSeq" id="WP_014454279.1">
    <property type="nucleotide sequence ID" value="NC_017098.1"/>
</dbReference>
<dbReference type="GO" id="GO:0098797">
    <property type="term" value="C:plasma membrane protein complex"/>
    <property type="evidence" value="ECO:0007669"/>
    <property type="project" value="TreeGrafter"/>
</dbReference>
<gene>
    <name evidence="10" type="ordered locus">Spiaf_0172</name>
</gene>
<keyword evidence="10" id="KW-0449">Lipoprotein</keyword>
<dbReference type="InterPro" id="IPR025857">
    <property type="entry name" value="MacB_PCD"/>
</dbReference>
<evidence type="ECO:0000256" key="7">
    <source>
        <dbReference type="SAM" id="Phobius"/>
    </source>
</evidence>
<feature type="domain" description="ABC3 transporter permease C-terminal" evidence="8">
    <location>
        <begin position="281"/>
        <end position="413"/>
    </location>
</feature>
<dbReference type="InterPro" id="IPR051447">
    <property type="entry name" value="Lipoprotein-release_system"/>
</dbReference>
<feature type="domain" description="MacB-like periplasmic core" evidence="9">
    <location>
        <begin position="20"/>
        <end position="231"/>
    </location>
</feature>
<dbReference type="KEGG" id="sfc:Spiaf_0172"/>
<evidence type="ECO:0000259" key="8">
    <source>
        <dbReference type="Pfam" id="PF02687"/>
    </source>
</evidence>
<evidence type="ECO:0000256" key="6">
    <source>
        <dbReference type="ARBA" id="ARBA00023136"/>
    </source>
</evidence>
<keyword evidence="5 7" id="KW-1133">Transmembrane helix</keyword>
<dbReference type="eggNOG" id="COG4591">
    <property type="taxonomic scope" value="Bacteria"/>
</dbReference>
<name>H9UFI8_SPIAZ</name>
<dbReference type="Pfam" id="PF02687">
    <property type="entry name" value="FtsX"/>
    <property type="match status" value="1"/>
</dbReference>
<evidence type="ECO:0000259" key="9">
    <source>
        <dbReference type="Pfam" id="PF12704"/>
    </source>
</evidence>
<keyword evidence="4 7" id="KW-0812">Transmembrane</keyword>
<evidence type="ECO:0000256" key="5">
    <source>
        <dbReference type="ARBA" id="ARBA00022989"/>
    </source>
</evidence>
<dbReference type="AlphaFoldDB" id="H9UFI8"/>
<dbReference type="PANTHER" id="PTHR30489:SF0">
    <property type="entry name" value="LIPOPROTEIN-RELEASING SYSTEM TRANSMEMBRANE PROTEIN LOLE"/>
    <property type="match status" value="1"/>
</dbReference>
<keyword evidence="3" id="KW-1003">Cell membrane</keyword>
<evidence type="ECO:0000256" key="1">
    <source>
        <dbReference type="ARBA" id="ARBA00004651"/>
    </source>
</evidence>
<evidence type="ECO:0000256" key="4">
    <source>
        <dbReference type="ARBA" id="ARBA00022692"/>
    </source>
</evidence>
<dbReference type="Proteomes" id="UP000007383">
    <property type="component" value="Chromosome"/>
</dbReference>
<feature type="transmembrane region" description="Helical" evidence="7">
    <location>
        <begin position="325"/>
        <end position="352"/>
    </location>
</feature>
<dbReference type="PATRIC" id="fig|889378.3.peg.175"/>
<proteinExistence type="inferred from homology"/>
<evidence type="ECO:0000313" key="10">
    <source>
        <dbReference type="EMBL" id="AFG36281.1"/>
    </source>
</evidence>
<comment type="similarity">
    <text evidence="2">Belongs to the ABC-4 integral membrane protein family. LolC/E subfamily.</text>
</comment>
<dbReference type="InterPro" id="IPR003838">
    <property type="entry name" value="ABC3_permease_C"/>
</dbReference>
<keyword evidence="6 7" id="KW-0472">Membrane</keyword>
<accession>H9UFI8</accession>
<dbReference type="PANTHER" id="PTHR30489">
    <property type="entry name" value="LIPOPROTEIN-RELEASING SYSTEM TRANSMEMBRANE PROTEIN LOLE"/>
    <property type="match status" value="1"/>
</dbReference>
<dbReference type="STRING" id="889378.Spiaf_0172"/>
<dbReference type="EMBL" id="CP003282">
    <property type="protein sequence ID" value="AFG36281.1"/>
    <property type="molecule type" value="Genomic_DNA"/>
</dbReference>
<comment type="subcellular location">
    <subcellularLocation>
        <location evidence="1">Cell membrane</location>
        <topology evidence="1">Multi-pass membrane protein</topology>
    </subcellularLocation>
</comment>
<sequence length="419" mass="46510">MKPQLFRMAARNLLRHRRRTIITAVALAAGVSIYIAIDSVMAGFTGMADMNLQEFEMGSAGIFAEGYWDEREQYPLDLLIEEPEAIMQEMDRRGIPAAPRIAFRGELIVHYDPFPEDGSVPMSFIAIDPARDAEVFRLADTMQEGRFPESGEEIIIGRWLADRLGAEVGFPVSVTTRTRDGYRQLLDLEIVGIYNSANPQTDRHTVFVPLGLADEYLEMRGAVTGVYLALPEHLPGTADLEPARTALADTGLQQRLELLGFLDMTADFLEIEEMKDAATGIIMFLLATIAIVGISNTMLMSVLERQKEIGMMRSLGFRNREIRRIFMYEAAGIGTIGAAFGLLLGAVFVWLLTSYGIDYGVLLEDVDLSAYRFEGVLYGVWDVGSMLTVSLFAIVTSGIVAALPTRRVLRKSITECLRQ</sequence>
<protein>
    <submittedName>
        <fullName evidence="10">ABC-type transport system, involved in lipoprotein release, permease component</fullName>
    </submittedName>
</protein>
<evidence type="ECO:0000313" key="11">
    <source>
        <dbReference type="Proteomes" id="UP000007383"/>
    </source>
</evidence>
<evidence type="ECO:0000256" key="2">
    <source>
        <dbReference type="ARBA" id="ARBA00005236"/>
    </source>
</evidence>
<dbReference type="HOGENOM" id="CLU_000604_8_6_12"/>
<dbReference type="Pfam" id="PF12704">
    <property type="entry name" value="MacB_PCD"/>
    <property type="match status" value="1"/>
</dbReference>
<evidence type="ECO:0000256" key="3">
    <source>
        <dbReference type="ARBA" id="ARBA00022475"/>
    </source>
</evidence>
<reference evidence="11" key="1">
    <citation type="journal article" date="2013" name="Stand. Genomic Sci.">
        <title>Complete genome sequence of the halophilic bacterium Spirochaeta africana type strain (Z-7692(T)) from the alkaline Lake Magadi in the East African Rift.</title>
        <authorList>
            <person name="Liolos K."/>
            <person name="Abt B."/>
            <person name="Scheuner C."/>
            <person name="Teshima H."/>
            <person name="Held B."/>
            <person name="Lapidus A."/>
            <person name="Nolan M."/>
            <person name="Lucas S."/>
            <person name="Deshpande S."/>
            <person name="Cheng J.F."/>
            <person name="Tapia R."/>
            <person name="Goodwin L.A."/>
            <person name="Pitluck S."/>
            <person name="Pagani I."/>
            <person name="Ivanova N."/>
            <person name="Mavromatis K."/>
            <person name="Mikhailova N."/>
            <person name="Huntemann M."/>
            <person name="Pati A."/>
            <person name="Chen A."/>
            <person name="Palaniappan K."/>
            <person name="Land M."/>
            <person name="Rohde M."/>
            <person name="Tindall B.J."/>
            <person name="Detter J.C."/>
            <person name="Goker M."/>
            <person name="Bristow J."/>
            <person name="Eisen J.A."/>
            <person name="Markowitz V."/>
            <person name="Hugenholtz P."/>
            <person name="Woyke T."/>
            <person name="Klenk H.P."/>
            <person name="Kyrpides N.C."/>
        </authorList>
    </citation>
    <scope>NUCLEOTIDE SEQUENCE</scope>
    <source>
        <strain evidence="11">ATCC 700263 / DSM 8902 / Z-7692</strain>
    </source>
</reference>
<feature type="transmembrane region" description="Helical" evidence="7">
    <location>
        <begin position="281"/>
        <end position="304"/>
    </location>
</feature>
<dbReference type="GO" id="GO:0044874">
    <property type="term" value="P:lipoprotein localization to outer membrane"/>
    <property type="evidence" value="ECO:0007669"/>
    <property type="project" value="TreeGrafter"/>
</dbReference>